<reference evidence="2 3" key="1">
    <citation type="journal article" date="2015" name="Genome Biol. Evol.">
        <title>The genome of winter moth (Operophtera brumata) provides a genomic perspective on sexual dimorphism and phenology.</title>
        <authorList>
            <person name="Derks M.F."/>
            <person name="Smit S."/>
            <person name="Salis L."/>
            <person name="Schijlen E."/>
            <person name="Bossers A."/>
            <person name="Mateman C."/>
            <person name="Pijl A.S."/>
            <person name="de Ridder D."/>
            <person name="Groenen M.A."/>
            <person name="Visser M.E."/>
            <person name="Megens H.J."/>
        </authorList>
    </citation>
    <scope>NUCLEOTIDE SEQUENCE [LARGE SCALE GENOMIC DNA]</scope>
    <source>
        <strain evidence="2">WM2013NL</strain>
        <tissue evidence="2">Head and thorax</tissue>
    </source>
</reference>
<comment type="caution">
    <text evidence="2">The sequence shown here is derived from an EMBL/GenBank/DDBJ whole genome shotgun (WGS) entry which is preliminary data.</text>
</comment>
<feature type="compositionally biased region" description="Basic and acidic residues" evidence="1">
    <location>
        <begin position="21"/>
        <end position="32"/>
    </location>
</feature>
<protein>
    <submittedName>
        <fullName evidence="2">Uncharacterized protein</fullName>
    </submittedName>
</protein>
<name>A0A0L7LQK7_OPEBR</name>
<evidence type="ECO:0000256" key="1">
    <source>
        <dbReference type="SAM" id="MobiDB-lite"/>
    </source>
</evidence>
<proteinExistence type="predicted"/>
<organism evidence="2 3">
    <name type="scientific">Operophtera brumata</name>
    <name type="common">Winter moth</name>
    <name type="synonym">Phalaena brumata</name>
    <dbReference type="NCBI Taxonomy" id="104452"/>
    <lineage>
        <taxon>Eukaryota</taxon>
        <taxon>Metazoa</taxon>
        <taxon>Ecdysozoa</taxon>
        <taxon>Arthropoda</taxon>
        <taxon>Hexapoda</taxon>
        <taxon>Insecta</taxon>
        <taxon>Pterygota</taxon>
        <taxon>Neoptera</taxon>
        <taxon>Endopterygota</taxon>
        <taxon>Lepidoptera</taxon>
        <taxon>Glossata</taxon>
        <taxon>Ditrysia</taxon>
        <taxon>Geometroidea</taxon>
        <taxon>Geometridae</taxon>
        <taxon>Larentiinae</taxon>
        <taxon>Operophtera</taxon>
    </lineage>
</organism>
<dbReference type="EMBL" id="JTDY01000327">
    <property type="protein sequence ID" value="KOB77684.1"/>
    <property type="molecule type" value="Genomic_DNA"/>
</dbReference>
<evidence type="ECO:0000313" key="3">
    <source>
        <dbReference type="Proteomes" id="UP000037510"/>
    </source>
</evidence>
<dbReference type="AlphaFoldDB" id="A0A0L7LQK7"/>
<keyword evidence="3" id="KW-1185">Reference proteome</keyword>
<gene>
    <name evidence="2" type="ORF">OBRU01_03604</name>
</gene>
<evidence type="ECO:0000313" key="2">
    <source>
        <dbReference type="EMBL" id="KOB77684.1"/>
    </source>
</evidence>
<accession>A0A0L7LQK7</accession>
<feature type="region of interest" description="Disordered" evidence="1">
    <location>
        <begin position="1"/>
        <end position="36"/>
    </location>
</feature>
<dbReference type="Proteomes" id="UP000037510">
    <property type="component" value="Unassembled WGS sequence"/>
</dbReference>
<sequence>MATVPGGWFDSPRQRNPGRVLRHDPSERRTEGDAAAARGAAQQQILGGVPDAVPFHAAVQVTVVLRHHPSERRPEGDAVPFHAAVQFPEGEVGEKVLVYKKIESQPRPAPPSYETV</sequence>